<evidence type="ECO:0000256" key="2">
    <source>
        <dbReference type="ARBA" id="ARBA00022980"/>
    </source>
</evidence>
<evidence type="ECO:0000259" key="6">
    <source>
        <dbReference type="Pfam" id="PF00542"/>
    </source>
</evidence>
<comment type="subunit">
    <text evidence="4">Homodimer. Part of the ribosomal stalk of the 50S ribosomal subunit. Forms a multimeric L10(L12)X complex, where L10 forms an elongated spine to which 2 to 4 L12 dimers bind in a sequential fashion. Binds GTP-bound translation factors.</text>
</comment>
<evidence type="ECO:0000259" key="7">
    <source>
        <dbReference type="Pfam" id="PF16320"/>
    </source>
</evidence>
<organism evidence="8 9">
    <name type="scientific">Candidatus Kaiserbacteria bacterium CG10_big_fil_rev_8_21_14_0_10_49_17</name>
    <dbReference type="NCBI Taxonomy" id="1974609"/>
    <lineage>
        <taxon>Bacteria</taxon>
        <taxon>Candidatus Kaiseribacteriota</taxon>
    </lineage>
</organism>
<dbReference type="GO" id="GO:0022625">
    <property type="term" value="C:cytosolic large ribosomal subunit"/>
    <property type="evidence" value="ECO:0007669"/>
    <property type="project" value="TreeGrafter"/>
</dbReference>
<dbReference type="NCBIfam" id="TIGR00855">
    <property type="entry name" value="L12"/>
    <property type="match status" value="1"/>
</dbReference>
<proteinExistence type="inferred from homology"/>
<accession>A0A2M6WDW4</accession>
<evidence type="ECO:0000256" key="5">
    <source>
        <dbReference type="SAM" id="MobiDB-lite"/>
    </source>
</evidence>
<dbReference type="Pfam" id="PF00542">
    <property type="entry name" value="Ribosomal_L12"/>
    <property type="match status" value="1"/>
</dbReference>
<dbReference type="InterPro" id="IPR014719">
    <property type="entry name" value="Ribosomal_bL12_C/ClpS-like"/>
</dbReference>
<name>A0A2M6WDW4_9BACT</name>
<feature type="region of interest" description="Disordered" evidence="5">
    <location>
        <begin position="1"/>
        <end position="38"/>
    </location>
</feature>
<dbReference type="GO" id="GO:0006412">
    <property type="term" value="P:translation"/>
    <property type="evidence" value="ECO:0007669"/>
    <property type="project" value="UniProtKB-UniRule"/>
</dbReference>
<dbReference type="Proteomes" id="UP000228809">
    <property type="component" value="Unassembled WGS sequence"/>
</dbReference>
<comment type="similarity">
    <text evidence="1 4">Belongs to the bacterial ribosomal protein bL12 family.</text>
</comment>
<evidence type="ECO:0000313" key="9">
    <source>
        <dbReference type="Proteomes" id="UP000228809"/>
    </source>
</evidence>
<keyword evidence="3 4" id="KW-0687">Ribonucleoprotein</keyword>
<dbReference type="Gene3D" id="3.30.1390.10">
    <property type="match status" value="1"/>
</dbReference>
<dbReference type="InterPro" id="IPR036235">
    <property type="entry name" value="Ribosomal_bL12_oligo_N_sf"/>
</dbReference>
<dbReference type="AlphaFoldDB" id="A0A2M6WDW4"/>
<evidence type="ECO:0000256" key="1">
    <source>
        <dbReference type="ARBA" id="ARBA00007197"/>
    </source>
</evidence>
<protein>
    <recommendedName>
        <fullName evidence="4">Large ribosomal subunit protein bL12</fullName>
    </recommendedName>
</protein>
<gene>
    <name evidence="4" type="primary">rplL</name>
    <name evidence="8" type="ORF">COU17_03190</name>
</gene>
<dbReference type="EMBL" id="PFBJ01000018">
    <property type="protein sequence ID" value="PIT90934.1"/>
    <property type="molecule type" value="Genomic_DNA"/>
</dbReference>
<dbReference type="PANTHER" id="PTHR45987">
    <property type="entry name" value="39S RIBOSOMAL PROTEIN L12"/>
    <property type="match status" value="1"/>
</dbReference>
<feature type="compositionally biased region" description="Basic and acidic residues" evidence="5">
    <location>
        <begin position="1"/>
        <end position="10"/>
    </location>
</feature>
<comment type="function">
    <text evidence="4">Forms part of the ribosomal stalk which helps the ribosome interact with GTP-bound translation factors. Is thus essential for accurate translation.</text>
</comment>
<dbReference type="Gene3D" id="1.20.5.710">
    <property type="entry name" value="Single helix bin"/>
    <property type="match status" value="1"/>
</dbReference>
<dbReference type="CDD" id="cd00387">
    <property type="entry name" value="Ribosomal_L7_L12"/>
    <property type="match status" value="1"/>
</dbReference>
<sequence length="164" mass="17209">MSEEDKKEETTDAAEEAASETPAEEAPAVKETPVDTAEEVEVPAEFQALIEQIEKMTVLELNALVKVLEKKFGVSASAVAAAAPAAAGADGGEEQDEFTVELTEAGGQKIAVIKAVKEILGLGLKEAKDMVEGAPAVLKEGVKKEEAEEMKTKLEEAGAKVTLK</sequence>
<dbReference type="GO" id="GO:0003729">
    <property type="term" value="F:mRNA binding"/>
    <property type="evidence" value="ECO:0007669"/>
    <property type="project" value="TreeGrafter"/>
</dbReference>
<dbReference type="SUPFAM" id="SSF48300">
    <property type="entry name" value="Ribosomal protein L7/12, oligomerisation (N-terminal) domain"/>
    <property type="match status" value="1"/>
</dbReference>
<dbReference type="Pfam" id="PF16320">
    <property type="entry name" value="Ribosomal_L12_N"/>
    <property type="match status" value="1"/>
</dbReference>
<dbReference type="InterPro" id="IPR008932">
    <property type="entry name" value="Ribosomal_bL12_oligo"/>
</dbReference>
<dbReference type="HAMAP" id="MF_00368">
    <property type="entry name" value="Ribosomal_bL12"/>
    <property type="match status" value="1"/>
</dbReference>
<dbReference type="FunFam" id="3.30.1390.10:FF:000001">
    <property type="entry name" value="50S ribosomal protein L7/L12"/>
    <property type="match status" value="1"/>
</dbReference>
<evidence type="ECO:0000256" key="4">
    <source>
        <dbReference type="HAMAP-Rule" id="MF_00368"/>
    </source>
</evidence>
<dbReference type="SUPFAM" id="SSF54736">
    <property type="entry name" value="ClpS-like"/>
    <property type="match status" value="1"/>
</dbReference>
<reference evidence="9" key="1">
    <citation type="submission" date="2017-09" db="EMBL/GenBank/DDBJ databases">
        <title>Depth-based differentiation of microbial function through sediment-hosted aquifers and enrichment of novel symbionts in the deep terrestrial subsurface.</title>
        <authorList>
            <person name="Probst A.J."/>
            <person name="Ladd B."/>
            <person name="Jarett J.K."/>
            <person name="Geller-Mcgrath D.E."/>
            <person name="Sieber C.M.K."/>
            <person name="Emerson J.B."/>
            <person name="Anantharaman K."/>
            <person name="Thomas B.C."/>
            <person name="Malmstrom R."/>
            <person name="Stieglmeier M."/>
            <person name="Klingl A."/>
            <person name="Woyke T."/>
            <person name="Ryan C.M."/>
            <person name="Banfield J.F."/>
        </authorList>
    </citation>
    <scope>NUCLEOTIDE SEQUENCE [LARGE SCALE GENOMIC DNA]</scope>
</reference>
<dbReference type="InterPro" id="IPR013823">
    <property type="entry name" value="Ribosomal_bL12_C"/>
</dbReference>
<evidence type="ECO:0000256" key="3">
    <source>
        <dbReference type="ARBA" id="ARBA00023274"/>
    </source>
</evidence>
<comment type="caution">
    <text evidence="8">The sequence shown here is derived from an EMBL/GenBank/DDBJ whole genome shotgun (WGS) entry which is preliminary data.</text>
</comment>
<dbReference type="PANTHER" id="PTHR45987:SF4">
    <property type="entry name" value="LARGE RIBOSOMAL SUBUNIT PROTEIN BL12M"/>
    <property type="match status" value="1"/>
</dbReference>
<feature type="domain" description="Large ribosomal subunit protein bL12 oligomerization" evidence="7">
    <location>
        <begin position="47"/>
        <end position="89"/>
    </location>
</feature>
<evidence type="ECO:0000313" key="8">
    <source>
        <dbReference type="EMBL" id="PIT90934.1"/>
    </source>
</evidence>
<feature type="domain" description="Large ribosomal subunit protein bL12 C-terminal" evidence="6">
    <location>
        <begin position="98"/>
        <end position="164"/>
    </location>
</feature>
<dbReference type="GO" id="GO:0003735">
    <property type="term" value="F:structural constituent of ribosome"/>
    <property type="evidence" value="ECO:0007669"/>
    <property type="project" value="InterPro"/>
</dbReference>
<keyword evidence="2 4" id="KW-0689">Ribosomal protein</keyword>
<dbReference type="InterPro" id="IPR000206">
    <property type="entry name" value="Ribosomal_bL12"/>
</dbReference>